<feature type="transmembrane region" description="Helical" evidence="5">
    <location>
        <begin position="199"/>
        <end position="220"/>
    </location>
</feature>
<evidence type="ECO:0000256" key="5">
    <source>
        <dbReference type="SAM" id="Phobius"/>
    </source>
</evidence>
<dbReference type="OrthoDB" id="5849434at2759"/>
<feature type="transmembrane region" description="Helical" evidence="5">
    <location>
        <begin position="92"/>
        <end position="112"/>
    </location>
</feature>
<dbReference type="PANTHER" id="PTHR23018">
    <property type="entry name" value="SERPENTINE RECEPTOR, CLASS XA-RELATED"/>
    <property type="match status" value="1"/>
</dbReference>
<name>E3LJI5_CAERE</name>
<evidence type="ECO:0000313" key="8">
    <source>
        <dbReference type="Proteomes" id="UP000008281"/>
    </source>
</evidence>
<dbReference type="GO" id="GO:0016020">
    <property type="term" value="C:membrane"/>
    <property type="evidence" value="ECO:0007669"/>
    <property type="project" value="UniProtKB-SubCell"/>
</dbReference>
<dbReference type="PROSITE" id="PS50262">
    <property type="entry name" value="G_PROTEIN_RECEP_F1_2"/>
    <property type="match status" value="1"/>
</dbReference>
<evidence type="ECO:0000313" key="7">
    <source>
        <dbReference type="EMBL" id="EFO94864.1"/>
    </source>
</evidence>
<feature type="transmembrane region" description="Helical" evidence="5">
    <location>
        <begin position="282"/>
        <end position="299"/>
    </location>
</feature>
<protein>
    <submittedName>
        <fullName evidence="7">CRE-SRXA-4 protein</fullName>
    </submittedName>
</protein>
<feature type="domain" description="G-protein coupled receptors family 1 profile" evidence="6">
    <location>
        <begin position="22"/>
        <end position="297"/>
    </location>
</feature>
<keyword evidence="3 5" id="KW-1133">Transmembrane helix</keyword>
<evidence type="ECO:0000256" key="4">
    <source>
        <dbReference type="ARBA" id="ARBA00023136"/>
    </source>
</evidence>
<feature type="transmembrane region" description="Helical" evidence="5">
    <location>
        <begin position="241"/>
        <end position="262"/>
    </location>
</feature>
<evidence type="ECO:0000259" key="6">
    <source>
        <dbReference type="PROSITE" id="PS50262"/>
    </source>
</evidence>
<feature type="transmembrane region" description="Helical" evidence="5">
    <location>
        <begin position="12"/>
        <end position="33"/>
    </location>
</feature>
<keyword evidence="8" id="KW-1185">Reference proteome</keyword>
<accession>E3LJI5</accession>
<dbReference type="PANTHER" id="PTHR23018:SF14">
    <property type="entry name" value="G_PROTEIN_RECEP_F1_2 DOMAIN-CONTAINING PROTEIN"/>
    <property type="match status" value="1"/>
</dbReference>
<dbReference type="Gene3D" id="1.20.1070.10">
    <property type="entry name" value="Rhodopsin 7-helix transmembrane proteins"/>
    <property type="match status" value="1"/>
</dbReference>
<keyword evidence="4 5" id="KW-0472">Membrane</keyword>
<dbReference type="SUPFAM" id="SSF81321">
    <property type="entry name" value="Family A G protein-coupled receptor-like"/>
    <property type="match status" value="1"/>
</dbReference>
<reference evidence="7" key="1">
    <citation type="submission" date="2007-07" db="EMBL/GenBank/DDBJ databases">
        <title>PCAP assembly of the Caenorhabditis remanei genome.</title>
        <authorList>
            <consortium name="The Caenorhabditis remanei Sequencing Consortium"/>
            <person name="Wilson R.K."/>
        </authorList>
    </citation>
    <scope>NUCLEOTIDE SEQUENCE [LARGE SCALE GENOMIC DNA]</scope>
    <source>
        <strain evidence="7">PB4641</strain>
    </source>
</reference>
<dbReference type="Pfam" id="PF03383">
    <property type="entry name" value="Serpentine_r_xa"/>
    <property type="match status" value="1"/>
</dbReference>
<dbReference type="InterPro" id="IPR005047">
    <property type="entry name" value="7TM_GPCR_serpentine_rcpt_Srxa"/>
</dbReference>
<dbReference type="OMA" id="CFIATEI"/>
<dbReference type="Proteomes" id="UP000008281">
    <property type="component" value="Unassembled WGS sequence"/>
</dbReference>
<keyword evidence="2 5" id="KW-0812">Transmembrane</keyword>
<dbReference type="FunCoup" id="E3LJI5">
    <property type="interactions" value="6"/>
</dbReference>
<organism evidence="8">
    <name type="scientific">Caenorhabditis remanei</name>
    <name type="common">Caenorhabditis vulgaris</name>
    <dbReference type="NCBI Taxonomy" id="31234"/>
    <lineage>
        <taxon>Eukaryota</taxon>
        <taxon>Metazoa</taxon>
        <taxon>Ecdysozoa</taxon>
        <taxon>Nematoda</taxon>
        <taxon>Chromadorea</taxon>
        <taxon>Rhabditida</taxon>
        <taxon>Rhabditina</taxon>
        <taxon>Rhabditomorpha</taxon>
        <taxon>Rhabditoidea</taxon>
        <taxon>Rhabditidae</taxon>
        <taxon>Peloderinae</taxon>
        <taxon>Caenorhabditis</taxon>
    </lineage>
</organism>
<dbReference type="eggNOG" id="ENOG502R2NX">
    <property type="taxonomic scope" value="Eukaryota"/>
</dbReference>
<dbReference type="EMBL" id="DS268409">
    <property type="protein sequence ID" value="EFO94864.1"/>
    <property type="molecule type" value="Genomic_DNA"/>
</dbReference>
<evidence type="ECO:0000256" key="2">
    <source>
        <dbReference type="ARBA" id="ARBA00022692"/>
    </source>
</evidence>
<dbReference type="AlphaFoldDB" id="E3LJI5"/>
<dbReference type="InterPro" id="IPR017452">
    <property type="entry name" value="GPCR_Rhodpsn_7TM"/>
</dbReference>
<proteinExistence type="predicted"/>
<dbReference type="STRING" id="31234.E3LJI5"/>
<dbReference type="InParanoid" id="E3LJI5"/>
<evidence type="ECO:0000256" key="3">
    <source>
        <dbReference type="ARBA" id="ARBA00022989"/>
    </source>
</evidence>
<feature type="transmembrane region" description="Helical" evidence="5">
    <location>
        <begin position="45"/>
        <end position="72"/>
    </location>
</feature>
<evidence type="ECO:0000256" key="1">
    <source>
        <dbReference type="ARBA" id="ARBA00004370"/>
    </source>
</evidence>
<sequence length="334" mass="38647">MTWILTTSQIIFNILTLLCIAFDIVLFACIIKHRFFSNSNNRTPFVYITVMSWGGIIGKIFDIFMVDSWPIAQMIDPVDGYETYRKIIGKQITLIATFSYLTSIFINWFMTCHRVLILLSPAKAPAWFTDKKLFMYCSTIMALVLINLLIPYYSPCYVNFNALSSLHETACAPSKHMVKPKLNSLNQIVLQLTKIQNLYLIWVPISAVIINSTMISYIKLSRRLFKKQSTLSAATIKRENSMIRQACFIASYLSIFEIGYLFMRFYPETFGNFSQEVQSITYHVRLLASCTLNFFVYFVETKSTRSLILKFVGWKKKNTNRVSTVSFTQARKNQ</sequence>
<comment type="subcellular location">
    <subcellularLocation>
        <location evidence="1">Membrane</location>
    </subcellularLocation>
</comment>
<feature type="transmembrane region" description="Helical" evidence="5">
    <location>
        <begin position="133"/>
        <end position="153"/>
    </location>
</feature>
<gene>
    <name evidence="7" type="primary">Cre-srxa-4</name>
    <name evidence="7" type="ORF">CRE_08721</name>
</gene>
<dbReference type="HOGENOM" id="CLU_069454_0_0_1"/>